<gene>
    <name evidence="1" type="ORF">Patl1_33228</name>
</gene>
<keyword evidence="2" id="KW-1185">Reference proteome</keyword>
<evidence type="ECO:0000313" key="2">
    <source>
        <dbReference type="Proteomes" id="UP001164250"/>
    </source>
</evidence>
<organism evidence="1 2">
    <name type="scientific">Pistacia atlantica</name>
    <dbReference type="NCBI Taxonomy" id="434234"/>
    <lineage>
        <taxon>Eukaryota</taxon>
        <taxon>Viridiplantae</taxon>
        <taxon>Streptophyta</taxon>
        <taxon>Embryophyta</taxon>
        <taxon>Tracheophyta</taxon>
        <taxon>Spermatophyta</taxon>
        <taxon>Magnoliopsida</taxon>
        <taxon>eudicotyledons</taxon>
        <taxon>Gunneridae</taxon>
        <taxon>Pentapetalae</taxon>
        <taxon>rosids</taxon>
        <taxon>malvids</taxon>
        <taxon>Sapindales</taxon>
        <taxon>Anacardiaceae</taxon>
        <taxon>Pistacia</taxon>
    </lineage>
</organism>
<reference evidence="2" key="1">
    <citation type="journal article" date="2023" name="G3 (Bethesda)">
        <title>Genome assembly and association tests identify interacting loci associated with vigor, precocity, and sex in interspecific pistachio rootstocks.</title>
        <authorList>
            <person name="Palmer W."/>
            <person name="Jacygrad E."/>
            <person name="Sagayaradj S."/>
            <person name="Cavanaugh K."/>
            <person name="Han R."/>
            <person name="Bertier L."/>
            <person name="Beede B."/>
            <person name="Kafkas S."/>
            <person name="Golino D."/>
            <person name="Preece J."/>
            <person name="Michelmore R."/>
        </authorList>
    </citation>
    <scope>NUCLEOTIDE SEQUENCE [LARGE SCALE GENOMIC DNA]</scope>
</reference>
<name>A0ACC1AM96_9ROSI</name>
<dbReference type="Proteomes" id="UP001164250">
    <property type="component" value="Chromosome 9"/>
</dbReference>
<protein>
    <submittedName>
        <fullName evidence="1">Uncharacterized protein</fullName>
    </submittedName>
</protein>
<sequence>MDKINVLEGQIKIYEEQAQEASMIAETRKIELEETVLKLKNLESIVEELQTRSGHFERESGGLAEANLKLTQDLATYETKLSDLQANFSATLVEKDETIEQINASKKDLEQQLTSEIQGLQSQISSVMEENNLLNETYQNAKTELQSLISQLEGQLQQQKAIEVTLKSEIESLKSEAAGKLELENRLREVEKQLVTVETQLKEEVENVKAGAAGREAELNLKLEDHAHKVSDRDVLKEQVLQLQRELQLAQTTVAEQLRTKKLETLDKQVKELEQKLEAKLKGEVDSPTELKEVTEVRSRDIGSTLSTPTKRKSKKKLEAAAAAAQTSSSSLETHTHGHDVSAATKIKFIIGVALVSVIIGAILGKRY</sequence>
<accession>A0ACC1AM96</accession>
<proteinExistence type="predicted"/>
<dbReference type="EMBL" id="CM047905">
    <property type="protein sequence ID" value="KAJ0087791.1"/>
    <property type="molecule type" value="Genomic_DNA"/>
</dbReference>
<comment type="caution">
    <text evidence="1">The sequence shown here is derived from an EMBL/GenBank/DDBJ whole genome shotgun (WGS) entry which is preliminary data.</text>
</comment>
<evidence type="ECO:0000313" key="1">
    <source>
        <dbReference type="EMBL" id="KAJ0087791.1"/>
    </source>
</evidence>